<dbReference type="InterPro" id="IPR038063">
    <property type="entry name" value="Transpep_catalytic_dom"/>
</dbReference>
<protein>
    <recommendedName>
        <fullName evidence="9">L,D-TPase catalytic domain-containing protein</fullName>
    </recommendedName>
</protein>
<dbReference type="Pfam" id="PF03734">
    <property type="entry name" value="YkuD"/>
    <property type="match status" value="1"/>
</dbReference>
<keyword evidence="4 7" id="KW-0133">Cell shape</keyword>
<dbReference type="InterPro" id="IPR045380">
    <property type="entry name" value="LD_TPept_scaffold_dom"/>
</dbReference>
<dbReference type="EMBL" id="NRRV01000024">
    <property type="protein sequence ID" value="MBK1631311.1"/>
    <property type="molecule type" value="Genomic_DNA"/>
</dbReference>
<dbReference type="Pfam" id="PF20142">
    <property type="entry name" value="Scaffold"/>
    <property type="match status" value="1"/>
</dbReference>
<evidence type="ECO:0000313" key="11">
    <source>
        <dbReference type="Proteomes" id="UP000748752"/>
    </source>
</evidence>
<evidence type="ECO:0000313" key="10">
    <source>
        <dbReference type="EMBL" id="MBK1631311.1"/>
    </source>
</evidence>
<feature type="active site" description="Proton donor/acceptor" evidence="7">
    <location>
        <position position="436"/>
    </location>
</feature>
<feature type="compositionally biased region" description="Low complexity" evidence="8">
    <location>
        <begin position="587"/>
        <end position="623"/>
    </location>
</feature>
<dbReference type="RefSeq" id="WP_200237333.1">
    <property type="nucleotide sequence ID" value="NZ_NRRV01000024.1"/>
</dbReference>
<feature type="domain" description="L,D-TPase catalytic" evidence="9">
    <location>
        <begin position="331"/>
        <end position="482"/>
    </location>
</feature>
<evidence type="ECO:0000256" key="5">
    <source>
        <dbReference type="ARBA" id="ARBA00022984"/>
    </source>
</evidence>
<dbReference type="Proteomes" id="UP000748752">
    <property type="component" value="Unassembled WGS sequence"/>
</dbReference>
<dbReference type="Pfam" id="PF01471">
    <property type="entry name" value="PG_binding_1"/>
    <property type="match status" value="1"/>
</dbReference>
<accession>A0ABS1CHB2</accession>
<evidence type="ECO:0000256" key="7">
    <source>
        <dbReference type="PROSITE-ProRule" id="PRU01373"/>
    </source>
</evidence>
<evidence type="ECO:0000256" key="2">
    <source>
        <dbReference type="ARBA" id="ARBA00005992"/>
    </source>
</evidence>
<dbReference type="SUPFAM" id="SSF141523">
    <property type="entry name" value="L,D-transpeptidase catalytic domain-like"/>
    <property type="match status" value="1"/>
</dbReference>
<feature type="compositionally biased region" description="Basic and acidic residues" evidence="8">
    <location>
        <begin position="701"/>
        <end position="711"/>
    </location>
</feature>
<evidence type="ECO:0000256" key="1">
    <source>
        <dbReference type="ARBA" id="ARBA00004752"/>
    </source>
</evidence>
<feature type="compositionally biased region" description="Low complexity" evidence="8">
    <location>
        <begin position="554"/>
        <end position="568"/>
    </location>
</feature>
<keyword evidence="3" id="KW-0808">Transferase</keyword>
<proteinExistence type="inferred from homology"/>
<dbReference type="InterPro" id="IPR005490">
    <property type="entry name" value="LD_TPept_cat_dom"/>
</dbReference>
<feature type="region of interest" description="Disordered" evidence="8">
    <location>
        <begin position="587"/>
        <end position="744"/>
    </location>
</feature>
<feature type="active site" description="Nucleophile" evidence="7">
    <location>
        <position position="455"/>
    </location>
</feature>
<evidence type="ECO:0000259" key="9">
    <source>
        <dbReference type="PROSITE" id="PS52029"/>
    </source>
</evidence>
<evidence type="ECO:0000256" key="6">
    <source>
        <dbReference type="ARBA" id="ARBA00023316"/>
    </source>
</evidence>
<dbReference type="PANTHER" id="PTHR41533">
    <property type="entry name" value="L,D-TRANSPEPTIDASE HI_1667-RELATED"/>
    <property type="match status" value="1"/>
</dbReference>
<keyword evidence="5 7" id="KW-0573">Peptidoglycan synthesis</keyword>
<keyword evidence="11" id="KW-1185">Reference proteome</keyword>
<dbReference type="Gene3D" id="2.40.440.10">
    <property type="entry name" value="L,D-transpeptidase catalytic domain-like"/>
    <property type="match status" value="1"/>
</dbReference>
<organism evidence="10 11">
    <name type="scientific">Thiohalocapsa halophila</name>
    <dbReference type="NCBI Taxonomy" id="69359"/>
    <lineage>
        <taxon>Bacteria</taxon>
        <taxon>Pseudomonadati</taxon>
        <taxon>Pseudomonadota</taxon>
        <taxon>Gammaproteobacteria</taxon>
        <taxon>Chromatiales</taxon>
        <taxon>Chromatiaceae</taxon>
        <taxon>Thiohalocapsa</taxon>
    </lineage>
</organism>
<feature type="compositionally biased region" description="Basic and acidic residues" evidence="8">
    <location>
        <begin position="680"/>
        <end position="690"/>
    </location>
</feature>
<dbReference type="InterPro" id="IPR002477">
    <property type="entry name" value="Peptidoglycan-bd-like"/>
</dbReference>
<dbReference type="InterPro" id="IPR036365">
    <property type="entry name" value="PGBD-like_sf"/>
</dbReference>
<reference evidence="10 11" key="1">
    <citation type="journal article" date="2020" name="Microorganisms">
        <title>Osmotic Adaptation and Compatible Solute Biosynthesis of Phototrophic Bacteria as Revealed from Genome Analyses.</title>
        <authorList>
            <person name="Imhoff J.F."/>
            <person name="Rahn T."/>
            <person name="Kunzel S."/>
            <person name="Keller A."/>
            <person name="Neulinger S.C."/>
        </authorList>
    </citation>
    <scope>NUCLEOTIDE SEQUENCE [LARGE SCALE GENOMIC DNA]</scope>
    <source>
        <strain evidence="10 11">DSM 6210</strain>
    </source>
</reference>
<dbReference type="SUPFAM" id="SSF47090">
    <property type="entry name" value="PGBD-like"/>
    <property type="match status" value="1"/>
</dbReference>
<dbReference type="PROSITE" id="PS52029">
    <property type="entry name" value="LD_TPASE"/>
    <property type="match status" value="1"/>
</dbReference>
<dbReference type="Gene3D" id="1.10.101.10">
    <property type="entry name" value="PGBD-like superfamily/PGBD"/>
    <property type="match status" value="1"/>
</dbReference>
<feature type="compositionally biased region" description="Low complexity" evidence="8">
    <location>
        <begin position="633"/>
        <end position="661"/>
    </location>
</feature>
<dbReference type="InterPro" id="IPR052905">
    <property type="entry name" value="LD-transpeptidase_YkuD-like"/>
</dbReference>
<name>A0ABS1CHB2_9GAMM</name>
<dbReference type="PANTHER" id="PTHR41533:SF2">
    <property type="entry name" value="BLR7131 PROTEIN"/>
    <property type="match status" value="1"/>
</dbReference>
<evidence type="ECO:0000256" key="3">
    <source>
        <dbReference type="ARBA" id="ARBA00022679"/>
    </source>
</evidence>
<gene>
    <name evidence="10" type="ORF">CKO31_11290</name>
</gene>
<dbReference type="CDD" id="cd16913">
    <property type="entry name" value="YkuD_like"/>
    <property type="match status" value="1"/>
</dbReference>
<comment type="pathway">
    <text evidence="1 7">Cell wall biogenesis; peptidoglycan biosynthesis.</text>
</comment>
<keyword evidence="6 7" id="KW-0961">Cell wall biogenesis/degradation</keyword>
<comment type="caution">
    <text evidence="10">The sequence shown here is derived from an EMBL/GenBank/DDBJ whole genome shotgun (WGS) entry which is preliminary data.</text>
</comment>
<comment type="similarity">
    <text evidence="2">Belongs to the YkuD family.</text>
</comment>
<dbReference type="InterPro" id="IPR036366">
    <property type="entry name" value="PGBDSf"/>
</dbReference>
<evidence type="ECO:0000256" key="8">
    <source>
        <dbReference type="SAM" id="MobiDB-lite"/>
    </source>
</evidence>
<sequence>MPVVRALAKDPPAAGIVAARPLLALARAGAIGLCLLLATGAAAADLATTLSPFLGTDDASAEAPTVALAGRDIEFYSPRLLAEFYAERDYRPAWDGRRARTMLALARQSRADGFLPSDFHAEAIETVLATDALAARDAKRRTSAELLLCDALLRYVHHFRFGKHNPRHVNPDWTFVEPADAERLKADLAQALATPGMAEELTAMLPSPAFYRNLKKGYRRYLAIADRGGWDDIPGGPNLRVGAQDPRVPLIREHLEVIDGLDLGVAAVPEVYDEDLAEAVKGFQQRSGLAADGIVGPNTLRALNVPLDERLLTIRANLERMRWLYDDLPADYLFVDLAAFELYLVRDHEEAWRTRGIIGTVDDQTPMFRDEMEYLVFNPTWTVPRSIEKKTFKGVPDGYKRVRSGGQYYLVQEPGPRNALGRVKFMFPNGHAIYLHDTPSRYLFKRSRRTYSHGCVRVHDPLTLAEQVLDEPAWNRSNIDRVVRRGSTRWVHLDEHLPVLLYYLTAKADAAGRVGFRRDIYDRDQRLLAMLDEPVSGAERIAFAEPEPAPQPAPQSDSQPASEPASEPNPEPVAIHTSAVGETVTADADAAGSAEPALSADDTAETSSASPADTGPSAPAAAAADRKPESAHPADAASPATAVVSAPRSSSRSAAVDPAPSWQGGHNAAATLRLDGAGRFVDRIVDERPLLRRAPSAAAPRPERARLDPWEHVPALRIPPPGRSDQRRPSVPAQDQDASSLAVPRIADELSFPVLRAD</sequence>
<feature type="region of interest" description="Disordered" evidence="8">
    <location>
        <begin position="546"/>
        <end position="573"/>
    </location>
</feature>
<evidence type="ECO:0000256" key="4">
    <source>
        <dbReference type="ARBA" id="ARBA00022960"/>
    </source>
</evidence>